<comment type="caution">
    <text evidence="1">The sequence shown here is derived from an EMBL/GenBank/DDBJ whole genome shotgun (WGS) entry which is preliminary data.</text>
</comment>
<dbReference type="EMBL" id="CAUWAG010000003">
    <property type="protein sequence ID" value="CAJ2500158.1"/>
    <property type="molecule type" value="Genomic_DNA"/>
</dbReference>
<dbReference type="Proteomes" id="UP001295740">
    <property type="component" value="Unassembled WGS sequence"/>
</dbReference>
<sequence>MPHQEGIELKELKPRLKPAAPLSPHTELAVRALVEARRNIAEVQSEMGHLGERQQEEAQQLLDVTAAAAAVEKGQDRTAESRKELVEALIRVRREMKTTKEQLRQLVWQHKECEEVLRSAFITVGFSAEFNSHRAGGTKVEALRSTGKGLKPSQTF</sequence>
<gene>
    <name evidence="1" type="ORF">KHLLAP_LOCUS626</name>
</gene>
<evidence type="ECO:0000313" key="2">
    <source>
        <dbReference type="Proteomes" id="UP001295740"/>
    </source>
</evidence>
<proteinExistence type="predicted"/>
<evidence type="ECO:0000313" key="1">
    <source>
        <dbReference type="EMBL" id="CAJ2500158.1"/>
    </source>
</evidence>
<keyword evidence="2" id="KW-1185">Reference proteome</keyword>
<reference evidence="1" key="1">
    <citation type="submission" date="2023-10" db="EMBL/GenBank/DDBJ databases">
        <authorList>
            <person name="Hackl T."/>
        </authorList>
    </citation>
    <scope>NUCLEOTIDE SEQUENCE</scope>
</reference>
<name>A0AAI8V8A7_9PEZI</name>
<accession>A0AAI8V8A7</accession>
<organism evidence="1 2">
    <name type="scientific">Anthostomella pinea</name>
    <dbReference type="NCBI Taxonomy" id="933095"/>
    <lineage>
        <taxon>Eukaryota</taxon>
        <taxon>Fungi</taxon>
        <taxon>Dikarya</taxon>
        <taxon>Ascomycota</taxon>
        <taxon>Pezizomycotina</taxon>
        <taxon>Sordariomycetes</taxon>
        <taxon>Xylariomycetidae</taxon>
        <taxon>Xylariales</taxon>
        <taxon>Xylariaceae</taxon>
        <taxon>Anthostomella</taxon>
    </lineage>
</organism>
<protein>
    <submittedName>
        <fullName evidence="1">Uu.00g030110.m01.CDS01</fullName>
    </submittedName>
</protein>
<dbReference type="AlphaFoldDB" id="A0AAI8V8A7"/>